<sequence length="575" mass="63080">MDWKSIASSRQEHRSNTIDAVHPAVPRVSKHLPRNVTAIPKQLLPQHVIEITELPPEKLLGDLATGKISSEKVTRAFLQRAGLASKLTNCVTELLPDRAIARAKHLDEYLSRHGKPTGPLHGLPISVKEHVAMKGLDLNAGFVAWVGRIAEDDALILKLLWQAGAVFHARTTEPQTLMHLETSNNIYGVTVNPYNTDLTSGGSSGGEGALLGLKGSPLGIGTDIGGSIRSPAANNGVFGLRPTTHRLPVGGLAATMHGQEHIVPVIGPLSQSLEGVKVFMKALIDQKPWLYEPSLLPFPWQASPDYTLLRRGADGRRKLRIGVLADDGIVRPHPPILRGINTLSQRLQSNPDIEVVDFPPYKHDEAWKIASTLYFADGGSEEAEAIEASGEPWRPLSKFILKENPSVKALTVPETWEMTGERDAYREAYARYWNSINTGLPGPDSGVPLAVDAAAAVSDKMVDVILTPVGPGCAPLLDTARYWNYASQWNLLDYPALVFPTGLYCGPEDGAEREYTPRNERDAYNYNLYEPEKYRDAPISLQLVGRRYEDEKLIEALEMILETYKTPVSSTSSKL</sequence>
<dbReference type="EC" id="3.5.1.4" evidence="3"/>
<comment type="caution">
    <text evidence="9">The sequence shown here is derived from an EMBL/GenBank/DDBJ whole genome shotgun (WGS) entry which is preliminary data.</text>
</comment>
<keyword evidence="10" id="KW-1185">Reference proteome</keyword>
<dbReference type="SUPFAM" id="SSF75304">
    <property type="entry name" value="Amidase signature (AS) enzymes"/>
    <property type="match status" value="1"/>
</dbReference>
<protein>
    <recommendedName>
        <fullName evidence="3">amidase</fullName>
        <ecNumber evidence="3">3.5.1.4</ecNumber>
    </recommendedName>
</protein>
<dbReference type="AlphaFoldDB" id="A0AAI8Z083"/>
<evidence type="ECO:0000313" key="10">
    <source>
        <dbReference type="Proteomes" id="UP001296104"/>
    </source>
</evidence>
<dbReference type="PROSITE" id="PS00571">
    <property type="entry name" value="AMIDASES"/>
    <property type="match status" value="1"/>
</dbReference>
<feature type="active site" description="Acyl-ester intermediate" evidence="5">
    <location>
        <position position="227"/>
    </location>
</feature>
<dbReference type="EMBL" id="CAVMBE010000032">
    <property type="protein sequence ID" value="CAK4029048.1"/>
    <property type="molecule type" value="Genomic_DNA"/>
</dbReference>
<evidence type="ECO:0000256" key="4">
    <source>
        <dbReference type="ARBA" id="ARBA00022801"/>
    </source>
</evidence>
<feature type="binding site" evidence="6">
    <location>
        <position position="177"/>
    </location>
    <ligand>
        <name>substrate</name>
    </ligand>
</feature>
<evidence type="ECO:0000256" key="7">
    <source>
        <dbReference type="SAM" id="MobiDB-lite"/>
    </source>
</evidence>
<dbReference type="GO" id="GO:0004040">
    <property type="term" value="F:amidase activity"/>
    <property type="evidence" value="ECO:0007669"/>
    <property type="project" value="UniProtKB-EC"/>
</dbReference>
<evidence type="ECO:0000256" key="2">
    <source>
        <dbReference type="ARBA" id="ARBA00009199"/>
    </source>
</evidence>
<keyword evidence="4" id="KW-0378">Hydrolase</keyword>
<feature type="binding site" evidence="6">
    <location>
        <position position="203"/>
    </location>
    <ligand>
        <name>substrate</name>
    </ligand>
</feature>
<dbReference type="InterPro" id="IPR036928">
    <property type="entry name" value="AS_sf"/>
</dbReference>
<gene>
    <name evidence="9" type="ORF">LECACI_7A005215</name>
</gene>
<feature type="binding site" evidence="6">
    <location>
        <begin position="224"/>
        <end position="227"/>
    </location>
    <ligand>
        <name>substrate</name>
    </ligand>
</feature>
<feature type="region of interest" description="Disordered" evidence="7">
    <location>
        <begin position="1"/>
        <end position="21"/>
    </location>
</feature>
<evidence type="ECO:0000259" key="8">
    <source>
        <dbReference type="Pfam" id="PF01425"/>
    </source>
</evidence>
<dbReference type="InterPro" id="IPR023631">
    <property type="entry name" value="Amidase_dom"/>
</dbReference>
<feature type="domain" description="Amidase" evidence="8">
    <location>
        <begin position="73"/>
        <end position="553"/>
    </location>
</feature>
<feature type="active site" description="Charge relay system" evidence="5">
    <location>
        <position position="128"/>
    </location>
</feature>
<dbReference type="PIRSF" id="PIRSF001221">
    <property type="entry name" value="Amidase_fungi"/>
    <property type="match status" value="1"/>
</dbReference>
<comment type="similarity">
    <text evidence="2">Belongs to the amidase family.</text>
</comment>
<dbReference type="InterPro" id="IPR020556">
    <property type="entry name" value="Amidase_CS"/>
</dbReference>
<dbReference type="Pfam" id="PF01425">
    <property type="entry name" value="Amidase"/>
    <property type="match status" value="1"/>
</dbReference>
<proteinExistence type="inferred from homology"/>
<dbReference type="Proteomes" id="UP001296104">
    <property type="component" value="Unassembled WGS sequence"/>
</dbReference>
<reference evidence="9" key="1">
    <citation type="submission" date="2023-11" db="EMBL/GenBank/DDBJ databases">
        <authorList>
            <person name="Alioto T."/>
            <person name="Alioto T."/>
            <person name="Gomez Garrido J."/>
        </authorList>
    </citation>
    <scope>NUCLEOTIDE SEQUENCE</scope>
</reference>
<accession>A0AAI8Z083</accession>
<dbReference type="PANTHER" id="PTHR46072:SF4">
    <property type="entry name" value="AMIDASE C550.07-RELATED"/>
    <property type="match status" value="1"/>
</dbReference>
<dbReference type="Gene3D" id="3.90.1300.10">
    <property type="entry name" value="Amidase signature (AS) domain"/>
    <property type="match status" value="1"/>
</dbReference>
<dbReference type="PANTHER" id="PTHR46072">
    <property type="entry name" value="AMIDASE-RELATED-RELATED"/>
    <property type="match status" value="1"/>
</dbReference>
<evidence type="ECO:0000313" key="9">
    <source>
        <dbReference type="EMBL" id="CAK4029048.1"/>
    </source>
</evidence>
<organism evidence="9 10">
    <name type="scientific">Lecanosticta acicola</name>
    <dbReference type="NCBI Taxonomy" id="111012"/>
    <lineage>
        <taxon>Eukaryota</taxon>
        <taxon>Fungi</taxon>
        <taxon>Dikarya</taxon>
        <taxon>Ascomycota</taxon>
        <taxon>Pezizomycotina</taxon>
        <taxon>Dothideomycetes</taxon>
        <taxon>Dothideomycetidae</taxon>
        <taxon>Mycosphaerellales</taxon>
        <taxon>Mycosphaerellaceae</taxon>
        <taxon>Lecanosticta</taxon>
    </lineage>
</organism>
<name>A0AAI8Z083_9PEZI</name>
<evidence type="ECO:0000256" key="3">
    <source>
        <dbReference type="ARBA" id="ARBA00012922"/>
    </source>
</evidence>
<evidence type="ECO:0000256" key="5">
    <source>
        <dbReference type="PIRSR" id="PIRSR001221-1"/>
    </source>
</evidence>
<comment type="catalytic activity">
    <reaction evidence="1">
        <text>a monocarboxylic acid amide + H2O = a monocarboxylate + NH4(+)</text>
        <dbReference type="Rhea" id="RHEA:12020"/>
        <dbReference type="ChEBI" id="CHEBI:15377"/>
        <dbReference type="ChEBI" id="CHEBI:28938"/>
        <dbReference type="ChEBI" id="CHEBI:35757"/>
        <dbReference type="ChEBI" id="CHEBI:83628"/>
        <dbReference type="EC" id="3.5.1.4"/>
    </reaction>
</comment>
<evidence type="ECO:0000256" key="6">
    <source>
        <dbReference type="PIRSR" id="PIRSR001221-2"/>
    </source>
</evidence>
<feature type="active site" description="Charge relay system" evidence="5">
    <location>
        <position position="203"/>
    </location>
</feature>
<evidence type="ECO:0000256" key="1">
    <source>
        <dbReference type="ARBA" id="ARBA00001311"/>
    </source>
</evidence>